<protein>
    <submittedName>
        <fullName evidence="6">HTH-type transcriptional repressor NemR</fullName>
    </submittedName>
</protein>
<dbReference type="SUPFAM" id="SSF48498">
    <property type="entry name" value="Tetracyclin repressor-like, C-terminal domain"/>
    <property type="match status" value="1"/>
</dbReference>
<feature type="DNA-binding region" description="H-T-H motif" evidence="4">
    <location>
        <begin position="22"/>
        <end position="41"/>
    </location>
</feature>
<feature type="domain" description="HTH tetR-type" evidence="5">
    <location>
        <begin position="1"/>
        <end position="59"/>
    </location>
</feature>
<dbReference type="PROSITE" id="PS50977">
    <property type="entry name" value="HTH_TETR_2"/>
    <property type="match status" value="1"/>
</dbReference>
<keyword evidence="1" id="KW-0805">Transcription regulation</keyword>
<dbReference type="PRINTS" id="PR00455">
    <property type="entry name" value="HTHTETR"/>
</dbReference>
<dbReference type="PANTHER" id="PTHR47506:SF1">
    <property type="entry name" value="HTH-TYPE TRANSCRIPTIONAL REGULATOR YJDC"/>
    <property type="match status" value="1"/>
</dbReference>
<reference evidence="6 7" key="1">
    <citation type="submission" date="2019-02" db="EMBL/GenBank/DDBJ databases">
        <title>Deep-cultivation of Planctomycetes and their phenomic and genomic characterization uncovers novel biology.</title>
        <authorList>
            <person name="Wiegand S."/>
            <person name="Jogler M."/>
            <person name="Boedeker C."/>
            <person name="Pinto D."/>
            <person name="Vollmers J."/>
            <person name="Rivas-Marin E."/>
            <person name="Kohn T."/>
            <person name="Peeters S.H."/>
            <person name="Heuer A."/>
            <person name="Rast P."/>
            <person name="Oberbeckmann S."/>
            <person name="Bunk B."/>
            <person name="Jeske O."/>
            <person name="Meyerdierks A."/>
            <person name="Storesund J.E."/>
            <person name="Kallscheuer N."/>
            <person name="Luecker S."/>
            <person name="Lage O.M."/>
            <person name="Pohl T."/>
            <person name="Merkel B.J."/>
            <person name="Hornburger P."/>
            <person name="Mueller R.-W."/>
            <person name="Bruemmer F."/>
            <person name="Labrenz M."/>
            <person name="Spormann A.M."/>
            <person name="Op Den Camp H."/>
            <person name="Overmann J."/>
            <person name="Amann R."/>
            <person name="Jetten M.S.M."/>
            <person name="Mascher T."/>
            <person name="Medema M.H."/>
            <person name="Devos D.P."/>
            <person name="Kaster A.-K."/>
            <person name="Ovreas L."/>
            <person name="Rohde M."/>
            <person name="Galperin M.Y."/>
            <person name="Jogler C."/>
        </authorList>
    </citation>
    <scope>NUCLEOTIDE SEQUENCE [LARGE SCALE GENOMIC DNA]</scope>
    <source>
        <strain evidence="6 7">KOR34</strain>
    </source>
</reference>
<dbReference type="InterPro" id="IPR036271">
    <property type="entry name" value="Tet_transcr_reg_TetR-rel_C_sf"/>
</dbReference>
<dbReference type="PANTHER" id="PTHR47506">
    <property type="entry name" value="TRANSCRIPTIONAL REGULATORY PROTEIN"/>
    <property type="match status" value="1"/>
</dbReference>
<gene>
    <name evidence="6" type="primary">nemR_2</name>
    <name evidence="6" type="ORF">KOR34_39350</name>
</gene>
<dbReference type="EMBL" id="SIHJ01000003">
    <property type="protein sequence ID" value="TWT32174.1"/>
    <property type="molecule type" value="Genomic_DNA"/>
</dbReference>
<dbReference type="InterPro" id="IPR001647">
    <property type="entry name" value="HTH_TetR"/>
</dbReference>
<dbReference type="InterPro" id="IPR011075">
    <property type="entry name" value="TetR_C"/>
</dbReference>
<evidence type="ECO:0000256" key="2">
    <source>
        <dbReference type="ARBA" id="ARBA00023125"/>
    </source>
</evidence>
<dbReference type="SUPFAM" id="SSF46689">
    <property type="entry name" value="Homeodomain-like"/>
    <property type="match status" value="1"/>
</dbReference>
<keyword evidence="2 4" id="KW-0238">DNA-binding</keyword>
<dbReference type="Proteomes" id="UP000316714">
    <property type="component" value="Unassembled WGS sequence"/>
</dbReference>
<keyword evidence="7" id="KW-1185">Reference proteome</keyword>
<dbReference type="GO" id="GO:0003677">
    <property type="term" value="F:DNA binding"/>
    <property type="evidence" value="ECO:0007669"/>
    <property type="project" value="UniProtKB-UniRule"/>
</dbReference>
<dbReference type="InterPro" id="IPR009057">
    <property type="entry name" value="Homeodomain-like_sf"/>
</dbReference>
<evidence type="ECO:0000256" key="4">
    <source>
        <dbReference type="PROSITE-ProRule" id="PRU00335"/>
    </source>
</evidence>
<name>A0A5C5V0K1_9BACT</name>
<dbReference type="AlphaFoldDB" id="A0A5C5V0K1"/>
<comment type="caution">
    <text evidence="6">The sequence shown here is derived from an EMBL/GenBank/DDBJ whole genome shotgun (WGS) entry which is preliminary data.</text>
</comment>
<evidence type="ECO:0000313" key="7">
    <source>
        <dbReference type="Proteomes" id="UP000316714"/>
    </source>
</evidence>
<dbReference type="OrthoDB" id="9812993at2"/>
<proteinExistence type="predicted"/>
<dbReference type="Pfam" id="PF16925">
    <property type="entry name" value="TetR_C_13"/>
    <property type="match status" value="1"/>
</dbReference>
<evidence type="ECO:0000259" key="5">
    <source>
        <dbReference type="PROSITE" id="PS50977"/>
    </source>
</evidence>
<dbReference type="Pfam" id="PF00440">
    <property type="entry name" value="TetR_N"/>
    <property type="match status" value="1"/>
</dbReference>
<evidence type="ECO:0000313" key="6">
    <source>
        <dbReference type="EMBL" id="TWT32174.1"/>
    </source>
</evidence>
<accession>A0A5C5V0K1</accession>
<organism evidence="6 7">
    <name type="scientific">Posidoniimonas corsicana</name>
    <dbReference type="NCBI Taxonomy" id="1938618"/>
    <lineage>
        <taxon>Bacteria</taxon>
        <taxon>Pseudomonadati</taxon>
        <taxon>Planctomycetota</taxon>
        <taxon>Planctomycetia</taxon>
        <taxon>Pirellulales</taxon>
        <taxon>Lacipirellulaceae</taxon>
        <taxon>Posidoniimonas</taxon>
    </lineage>
</organism>
<dbReference type="Gene3D" id="1.10.357.10">
    <property type="entry name" value="Tetracycline Repressor, domain 2"/>
    <property type="match status" value="1"/>
</dbReference>
<evidence type="ECO:0000256" key="1">
    <source>
        <dbReference type="ARBA" id="ARBA00023015"/>
    </source>
</evidence>
<sequence length="185" mass="19979">MKEKILEAAESLVQSRGLNAVTFQDLADAVGLRKPSLFHHVKNKEELTLALIDRCSTKHGPRYAAVVERDARAPEKLRAVAKIFEDGLKEGRPCLMAALGGGMDSLSEDAAGELRKAAEGAIGRFEMIFAQGLEEGSLDFEGDAKHAAMTFFAMLQGLQSLCRAKGEPRAFKKAAATFIDSIAVE</sequence>
<keyword evidence="3" id="KW-0804">Transcription</keyword>
<evidence type="ECO:0000256" key="3">
    <source>
        <dbReference type="ARBA" id="ARBA00023163"/>
    </source>
</evidence>
<dbReference type="RefSeq" id="WP_146567327.1">
    <property type="nucleotide sequence ID" value="NZ_SIHJ01000003.1"/>
</dbReference>